<keyword evidence="3" id="KW-1185">Reference proteome</keyword>
<reference evidence="2" key="1">
    <citation type="submission" date="2021-02" db="EMBL/GenBank/DDBJ databases">
        <authorList>
            <person name="Bekaert M."/>
        </authorList>
    </citation>
    <scope>NUCLEOTIDE SEQUENCE</scope>
    <source>
        <strain evidence="2">IoA-00</strain>
    </source>
</reference>
<name>A0A7R8GZC5_LEPSM</name>
<feature type="compositionally biased region" description="Basic and acidic residues" evidence="1">
    <location>
        <begin position="239"/>
        <end position="252"/>
    </location>
</feature>
<accession>A0A7R8GZC5</accession>
<sequence length="252" mass="28244">MDLAERHQLDLSCLSPGQNPSTTITFERKRKPALHCDAGKVIVLKFSGEGSPTFKDSIPGMEFLLENQEASYSIAMEELDKTFQDIFKLAKPYLYKDTPGRSHPNNLPDARNSMKYRILKHKIACSHPEFFSKIEKERIAPPKEEIYFLGLKLEQLLTSSNSILQTNLISSSLLFVSFRRDIGSLARQVFACHFGLITSVEGADRYPVGSDPVQDSSEGGTIETDLEDAEEHSSGLTDELSRISNECHKESK</sequence>
<organism evidence="2 3">
    <name type="scientific">Lepeophtheirus salmonis</name>
    <name type="common">Salmon louse</name>
    <name type="synonym">Caligus salmonis</name>
    <dbReference type="NCBI Taxonomy" id="72036"/>
    <lineage>
        <taxon>Eukaryota</taxon>
        <taxon>Metazoa</taxon>
        <taxon>Ecdysozoa</taxon>
        <taxon>Arthropoda</taxon>
        <taxon>Crustacea</taxon>
        <taxon>Multicrustacea</taxon>
        <taxon>Hexanauplia</taxon>
        <taxon>Copepoda</taxon>
        <taxon>Siphonostomatoida</taxon>
        <taxon>Caligidae</taxon>
        <taxon>Lepeophtheirus</taxon>
    </lineage>
</organism>
<evidence type="ECO:0000256" key="1">
    <source>
        <dbReference type="SAM" id="MobiDB-lite"/>
    </source>
</evidence>
<evidence type="ECO:0000313" key="2">
    <source>
        <dbReference type="EMBL" id="CAF2750515.1"/>
    </source>
</evidence>
<dbReference type="AlphaFoldDB" id="A0A7R8GZC5"/>
<evidence type="ECO:0000313" key="3">
    <source>
        <dbReference type="Proteomes" id="UP000675881"/>
    </source>
</evidence>
<protein>
    <submittedName>
        <fullName evidence="2">(salmon louse) hypothetical protein</fullName>
    </submittedName>
</protein>
<feature type="region of interest" description="Disordered" evidence="1">
    <location>
        <begin position="207"/>
        <end position="252"/>
    </location>
</feature>
<dbReference type="Proteomes" id="UP000675881">
    <property type="component" value="Chromosome 1"/>
</dbReference>
<gene>
    <name evidence="2" type="ORF">LSAA_2176</name>
</gene>
<dbReference type="EMBL" id="HG994580">
    <property type="protein sequence ID" value="CAF2750515.1"/>
    <property type="molecule type" value="Genomic_DNA"/>
</dbReference>
<proteinExistence type="predicted"/>